<dbReference type="GeneTree" id="ENSGT01030000234592"/>
<feature type="domain" description="DNA/RNA non-specific endonuclease/pyrophosphatase/phosphodiesterase" evidence="4">
    <location>
        <begin position="63"/>
        <end position="274"/>
    </location>
</feature>
<dbReference type="GO" id="GO:0046872">
    <property type="term" value="F:metal ion binding"/>
    <property type="evidence" value="ECO:0007669"/>
    <property type="project" value="InterPro"/>
</dbReference>
<dbReference type="PANTHER" id="PTHR21472:SF18">
    <property type="entry name" value="ENDONUCLEASE DOMAIN-CONTAINING 1 PROTEIN"/>
    <property type="match status" value="1"/>
</dbReference>
<accession>A0A3Q2PJR1</accession>
<dbReference type="SMART" id="SM00892">
    <property type="entry name" value="Endonuclease_NS"/>
    <property type="match status" value="1"/>
</dbReference>
<evidence type="ECO:0000313" key="5">
    <source>
        <dbReference type="Ensembl" id="ENSFHEP00000012979.1"/>
    </source>
</evidence>
<dbReference type="Proteomes" id="UP000265000">
    <property type="component" value="Unplaced"/>
</dbReference>
<dbReference type="STRING" id="8078.ENSFHEP00000012979"/>
<dbReference type="InterPro" id="IPR020821">
    <property type="entry name" value="ENPP1-3/EXOG-like_nuc-like"/>
</dbReference>
<reference evidence="5" key="1">
    <citation type="submission" date="2025-08" db="UniProtKB">
        <authorList>
            <consortium name="Ensembl"/>
        </authorList>
    </citation>
    <scope>IDENTIFICATION</scope>
</reference>
<keyword evidence="6" id="KW-1185">Reference proteome</keyword>
<name>A0A3Q2PJR1_FUNHE</name>
<feature type="compositionally biased region" description="Polar residues" evidence="1">
    <location>
        <begin position="132"/>
        <end position="146"/>
    </location>
</feature>
<proteinExistence type="predicted"/>
<feature type="domain" description="ENPP1-3/EXOG-like endonuclease/phosphodiesterase" evidence="3">
    <location>
        <begin position="64"/>
        <end position="264"/>
    </location>
</feature>
<reference evidence="5" key="2">
    <citation type="submission" date="2025-09" db="UniProtKB">
        <authorList>
            <consortium name="Ensembl"/>
        </authorList>
    </citation>
    <scope>IDENTIFICATION</scope>
</reference>
<dbReference type="AlphaFoldDB" id="A0A3Q2PJR1"/>
<evidence type="ECO:0000259" key="3">
    <source>
        <dbReference type="SMART" id="SM00477"/>
    </source>
</evidence>
<dbReference type="SMART" id="SM00477">
    <property type="entry name" value="NUC"/>
    <property type="match status" value="1"/>
</dbReference>
<dbReference type="Gene3D" id="3.40.570.10">
    <property type="entry name" value="Extracellular Endonuclease, subunit A"/>
    <property type="match status" value="1"/>
</dbReference>
<feature type="region of interest" description="Disordered" evidence="1">
    <location>
        <begin position="132"/>
        <end position="152"/>
    </location>
</feature>
<evidence type="ECO:0000256" key="2">
    <source>
        <dbReference type="SAM" id="SignalP"/>
    </source>
</evidence>
<sequence>MSQRNSMLSFTAALLFLLPWFGGLVVGELSKDFSQCLQFFYNKTPPAGINVKEHQPICQRYNNTYRFASLYHRQHRAPLYSAYILSPADGPRPVTPWMYEPQLAGASPDMRPFGRTVDQNVVESQAVDQDYTNSGFTRGHLNPSSHQRTEDDRKATFTLTNIVPQKEGSNSGPWSQFEENVSKRFNNFCTGSMYVITGVMPYKSKTHKINNRVYVPEYLWSAYCCPSYKPDLPENEKQLFPTFAAVGRNDPSSGEEIVSVNKTAKPAVRGYDVKEMPLQELEAILNKRLNVPVSVFNGKCLK</sequence>
<dbReference type="SUPFAM" id="SSF54060">
    <property type="entry name" value="His-Me finger endonucleases"/>
    <property type="match status" value="1"/>
</dbReference>
<dbReference type="InterPro" id="IPR001604">
    <property type="entry name" value="Endo_G_ENPP1-like_dom"/>
</dbReference>
<dbReference type="Ensembl" id="ENSFHET00000032209.1">
    <property type="protein sequence ID" value="ENSFHEP00000012979.1"/>
    <property type="gene ID" value="ENSFHEG00000014447.1"/>
</dbReference>
<protein>
    <submittedName>
        <fullName evidence="5">Endonuclease domain-containing 1 protein-like</fullName>
    </submittedName>
</protein>
<evidence type="ECO:0000313" key="6">
    <source>
        <dbReference type="Proteomes" id="UP000265000"/>
    </source>
</evidence>
<dbReference type="InterPro" id="IPR039015">
    <property type="entry name" value="ENDOD1"/>
</dbReference>
<evidence type="ECO:0000259" key="4">
    <source>
        <dbReference type="SMART" id="SM00892"/>
    </source>
</evidence>
<evidence type="ECO:0000256" key="1">
    <source>
        <dbReference type="SAM" id="MobiDB-lite"/>
    </source>
</evidence>
<keyword evidence="2" id="KW-0732">Signal</keyword>
<dbReference type="InterPro" id="IPR044929">
    <property type="entry name" value="DNA/RNA_non-sp_Endonuclease_sf"/>
</dbReference>
<dbReference type="InterPro" id="IPR044925">
    <property type="entry name" value="His-Me_finger_sf"/>
</dbReference>
<organism evidence="5 6">
    <name type="scientific">Fundulus heteroclitus</name>
    <name type="common">Killifish</name>
    <name type="synonym">Mummichog</name>
    <dbReference type="NCBI Taxonomy" id="8078"/>
    <lineage>
        <taxon>Eukaryota</taxon>
        <taxon>Metazoa</taxon>
        <taxon>Chordata</taxon>
        <taxon>Craniata</taxon>
        <taxon>Vertebrata</taxon>
        <taxon>Euteleostomi</taxon>
        <taxon>Actinopterygii</taxon>
        <taxon>Neopterygii</taxon>
        <taxon>Teleostei</taxon>
        <taxon>Neoteleostei</taxon>
        <taxon>Acanthomorphata</taxon>
        <taxon>Ovalentaria</taxon>
        <taxon>Atherinomorphae</taxon>
        <taxon>Cyprinodontiformes</taxon>
        <taxon>Fundulidae</taxon>
        <taxon>Fundulus</taxon>
    </lineage>
</organism>
<dbReference type="GO" id="GO:0016787">
    <property type="term" value="F:hydrolase activity"/>
    <property type="evidence" value="ECO:0007669"/>
    <property type="project" value="InterPro"/>
</dbReference>
<feature type="chain" id="PRO_5018639274" evidence="2">
    <location>
        <begin position="28"/>
        <end position="302"/>
    </location>
</feature>
<dbReference type="Pfam" id="PF01223">
    <property type="entry name" value="Endonuclease_NS"/>
    <property type="match status" value="1"/>
</dbReference>
<dbReference type="GO" id="GO:0003676">
    <property type="term" value="F:nucleic acid binding"/>
    <property type="evidence" value="ECO:0007669"/>
    <property type="project" value="InterPro"/>
</dbReference>
<feature type="signal peptide" evidence="2">
    <location>
        <begin position="1"/>
        <end position="27"/>
    </location>
</feature>
<dbReference type="PANTHER" id="PTHR21472">
    <property type="entry name" value="ENDONUCLEASE DOMAIN-CONTAINING 1 PROTEIN ENDOD1"/>
    <property type="match status" value="1"/>
</dbReference>